<name>A0A9Y1BLC7_9ARCH</name>
<dbReference type="SUPFAM" id="SSF54001">
    <property type="entry name" value="Cysteine proteinases"/>
    <property type="match status" value="1"/>
</dbReference>
<dbReference type="PANTHER" id="PTHR33490">
    <property type="entry name" value="BLR5614 PROTEIN-RELATED"/>
    <property type="match status" value="1"/>
</dbReference>
<dbReference type="Gene3D" id="3.10.620.30">
    <property type="match status" value="1"/>
</dbReference>
<reference evidence="2" key="1">
    <citation type="journal article" date="2022" name="Nat. Microbiol.">
        <title>Unique mobile elements and scalable gene flow at the prokaryote-eukaryote boundary revealed by circularized Asgard archaea genomes.</title>
        <authorList>
            <person name="Wu F."/>
            <person name="Speth D.R."/>
            <person name="Philosof A."/>
            <person name="Cremiere A."/>
            <person name="Narayanan A."/>
            <person name="Barco R.A."/>
            <person name="Connon S.A."/>
            <person name="Amend J.P."/>
            <person name="Antoshechkin I.A."/>
            <person name="Orphan V.J."/>
        </authorList>
    </citation>
    <scope>NUCLEOTIDE SEQUENCE</scope>
    <source>
        <strain evidence="2">PM71</strain>
    </source>
</reference>
<evidence type="ECO:0000259" key="1">
    <source>
        <dbReference type="Pfam" id="PF01841"/>
    </source>
</evidence>
<organism evidence="2">
    <name type="scientific">Candidatus Heimdallarchaeum aukensis</name>
    <dbReference type="NCBI Taxonomy" id="2876573"/>
    <lineage>
        <taxon>Archaea</taxon>
        <taxon>Promethearchaeati</taxon>
        <taxon>Candidatus Heimdallarchaeota</taxon>
        <taxon>Candidatus Heimdallarchaeia (ex Rinke et al. 2021) (nom. nud.)</taxon>
        <taxon>Candidatus Heimdallarchaeales</taxon>
        <taxon>Candidatus Heimdallarchaeaceae</taxon>
        <taxon>Candidatus Heimdallarchaeum</taxon>
    </lineage>
</organism>
<accession>A0A9Y1BLC7</accession>
<dbReference type="InterPro" id="IPR038765">
    <property type="entry name" value="Papain-like_cys_pep_sf"/>
</dbReference>
<dbReference type="EMBL" id="CP084166">
    <property type="protein sequence ID" value="UJG40384.1"/>
    <property type="molecule type" value="Genomic_DNA"/>
</dbReference>
<protein>
    <submittedName>
        <fullName evidence="2">Transglutaminase-like domain-containing protein</fullName>
    </submittedName>
</protein>
<sequence>MHKINNDLELFLQPTRSCDFNNPVIQDKVIEIVEGATTQLDKALRIFYWVRDNIKFGISNVDARASRTLKKGYGECANKTSLHMAFLRAVGIPSRLRVSSALKEFLKPLVPNFVYNKISNQASHFWCECFLDNLWISCESLLDKALYESLLKQGKITKEQIPTIDWDGKNDLVVLQHWIVEDKGFVNSFDDIYSQLILNRKKEGLPPAIIEKLFGNFIYNRLAKFTDRVRKKDEKKLQDDD</sequence>
<feature type="domain" description="Transglutaminase-like" evidence="1">
    <location>
        <begin position="31"/>
        <end position="139"/>
    </location>
</feature>
<gene>
    <name evidence="2" type="ORF">K9W45_11150</name>
</gene>
<evidence type="ECO:0000313" key="2">
    <source>
        <dbReference type="EMBL" id="UJG40384.1"/>
    </source>
</evidence>
<proteinExistence type="predicted"/>
<dbReference type="Pfam" id="PF01841">
    <property type="entry name" value="Transglut_core"/>
    <property type="match status" value="1"/>
</dbReference>
<dbReference type="InterPro" id="IPR002931">
    <property type="entry name" value="Transglutaminase-like"/>
</dbReference>
<dbReference type="Proteomes" id="UP001201020">
    <property type="component" value="Chromosome"/>
</dbReference>
<dbReference type="AlphaFoldDB" id="A0A9Y1BLC7"/>